<sequence length="1515" mass="152722">MRVRGCAAARAPRCSRSLSTLPRALALALALAACLPGACNAAVFDPSDPARVFVWSGSDQPGFVFPELDPEGPWGIPALQARPNIGLALSGGGYRAATLALGWVRALHVLGVLPHLRYIASNSGGSWFNGALSYGGYPVGAFLGPYAPPAALNRDALASPSLLPGGSWGDTLAAKSIIADAVKGVLADLFTPGRDSFSGWTSAITGAFLDPYGLGLQNSSITALGTRGEVATRLAAAYPGVPLYAAMATPDRAYPIVMGSILRAETARMFYPFEITPLYTGAPARNTTVDPPIGAGFLEPLGFNSPPPDKPPTAAPPVGLQGAVNVTPERLVPLGTYLGISSSFVVQGVRPTSTAGFALTGTERLQYWNTRNYTGARLSFADGAGADNLAVTPLLRRRVQHVIACVAASHSADVSPADWAVAQYDVAGLFGAVPLNATQYEGLKEGITGVQPGVYNQALQVFPREGYDELYAALAGSLKNGQAALHRAAYPVLDNPGQGIIGGWTVDVLWLVNMRADQWEAQLPNDTRAFLNKSRDTEDRQARSVGAPRGAVGRGSGGTRSAGDLQHYPYISTFTANYSPELVTLLSQQGAWSMLQAADELRDMLVLSGSSAGAAGDASSITSASSPPPSSPNATANGTAGGPNATMTQPLPASAAALQAFVLQPPDLQLAGSLPPGTQERSTPASNATAGLPEAARQPANSYVMDMRGEGGGPAKVMGPDTGGALAATAAATPAGSGGGAEERGGGVGGRAAAWARGLLATAAVQVRSGLASRQKPLASSAGAAPRRETGADAATGSCAAHAARGSAEAPPAPAPASGTRGMDAVSSSSSVDAQLTAGAKGANSSGGGGFPGEGSGSGAATLGHGEPGASLRSLRSLLPPPATRTLGLLPQPPSAAVRPVPDLHGSAPSFSSSLSSFTPPPPSSSSCGDGACDSAGAQPTPSDRPSPTAPTTSPPPVDAARAALDAHLAQHRATSEARRRRWASVGGAANSSDPSANDADGGAAAATDAGPEVAAAAGERWRPSRPPGLVSALSGVRGAASGLLLPRGSRPPADLGQRYRLVLGDARPTATDLEAVEAGAPSAAVPAPPPEGDVAPPGVASSRQAAATAAPPALPSGSAPASPLPPPPPSALPAPPAMQPSSHRPAAYPPPASTTPTSTSSSVPSSSPNPPSDRAASPRSSLLRAGASWASKRLFNGLRRTFLPAAPPPPPPSNPLQQLLAGAGGAVDPRDPADAAADNEAALALGRAIVAGLNRRQEERERLAVGGGSPDAAAAGLAAAEAAADVSAAAAAGGAARGGATGCGGHVHTSQQAAETMAALAEGAAAQRAAAEALEEWVGEHPLAHVALALALWRLQAELIHTQLALWRPVELLNGRLALIGLLAGMTNELTNGHTLAAQAAERPLAVPSAFALLLLLTAAQRQMAPHVRWRTRGLLTSPVAHRWLGRAAMVGIVWAAVAEATDPAHRPVVAQLREAVLGSELWARVQGPATAAAAAAARRGEQSALLEWLWVMW</sequence>
<feature type="signal peptide" evidence="2">
    <location>
        <begin position="1"/>
        <end position="41"/>
    </location>
</feature>
<dbReference type="InterPro" id="IPR016035">
    <property type="entry name" value="Acyl_Trfase/lysoPLipase"/>
</dbReference>
<feature type="compositionally biased region" description="Basic and acidic residues" evidence="1">
    <location>
        <begin position="533"/>
        <end position="542"/>
    </location>
</feature>
<feature type="compositionally biased region" description="Low complexity" evidence="1">
    <location>
        <begin position="1093"/>
        <end position="1122"/>
    </location>
</feature>
<feature type="region of interest" description="Disordered" evidence="1">
    <location>
        <begin position="1077"/>
        <end position="1182"/>
    </location>
</feature>
<evidence type="ECO:0008006" key="5">
    <source>
        <dbReference type="Google" id="ProtNLM"/>
    </source>
</evidence>
<dbReference type="Proteomes" id="UP000612055">
    <property type="component" value="Unassembled WGS sequence"/>
</dbReference>
<feature type="compositionally biased region" description="Polar residues" evidence="1">
    <location>
        <begin position="679"/>
        <end position="689"/>
    </location>
</feature>
<feature type="compositionally biased region" description="Low complexity" evidence="1">
    <location>
        <begin position="632"/>
        <end position="649"/>
    </location>
</feature>
<dbReference type="PANTHER" id="PTHR10728:SF40">
    <property type="entry name" value="PATATIN FAMILY PROTEIN"/>
    <property type="match status" value="1"/>
</dbReference>
<feature type="compositionally biased region" description="Low complexity" evidence="1">
    <location>
        <begin position="925"/>
        <end position="942"/>
    </location>
</feature>
<dbReference type="SUPFAM" id="SSF52151">
    <property type="entry name" value="FabD/lysophospholipase-like"/>
    <property type="match status" value="1"/>
</dbReference>
<feature type="compositionally biased region" description="Low complexity" evidence="1">
    <location>
        <begin position="800"/>
        <end position="810"/>
    </location>
</feature>
<feature type="compositionally biased region" description="Low complexity" evidence="1">
    <location>
        <begin position="615"/>
        <end position="625"/>
    </location>
</feature>
<feature type="compositionally biased region" description="Low complexity" evidence="1">
    <location>
        <begin position="906"/>
        <end position="918"/>
    </location>
</feature>
<feature type="compositionally biased region" description="Pro residues" evidence="1">
    <location>
        <begin position="943"/>
        <end position="958"/>
    </location>
</feature>
<feature type="region of interest" description="Disordered" evidence="1">
    <location>
        <begin position="668"/>
        <end position="696"/>
    </location>
</feature>
<feature type="region of interest" description="Disordered" evidence="1">
    <location>
        <begin position="1202"/>
        <end position="1236"/>
    </location>
</feature>
<reference evidence="3" key="1">
    <citation type="journal article" date="2020" name="bioRxiv">
        <title>Comparative genomics of Chlamydomonas.</title>
        <authorList>
            <person name="Craig R.J."/>
            <person name="Hasan A.R."/>
            <person name="Ness R.W."/>
            <person name="Keightley P.D."/>
        </authorList>
    </citation>
    <scope>NUCLEOTIDE SEQUENCE</scope>
    <source>
        <strain evidence="3">CCAP 11/70</strain>
    </source>
</reference>
<accession>A0A835YB49</accession>
<dbReference type="OrthoDB" id="4084751at2759"/>
<feature type="region of interest" description="Disordered" evidence="1">
    <location>
        <begin position="532"/>
        <end position="560"/>
    </location>
</feature>
<protein>
    <recommendedName>
        <fullName evidence="5">PNPLA domain-containing protein</fullName>
    </recommendedName>
</protein>
<evidence type="ECO:0000256" key="2">
    <source>
        <dbReference type="SAM" id="SignalP"/>
    </source>
</evidence>
<organism evidence="3 4">
    <name type="scientific">Edaphochlamys debaryana</name>
    <dbReference type="NCBI Taxonomy" id="47281"/>
    <lineage>
        <taxon>Eukaryota</taxon>
        <taxon>Viridiplantae</taxon>
        <taxon>Chlorophyta</taxon>
        <taxon>core chlorophytes</taxon>
        <taxon>Chlorophyceae</taxon>
        <taxon>CS clade</taxon>
        <taxon>Chlamydomonadales</taxon>
        <taxon>Chlamydomonadales incertae sedis</taxon>
        <taxon>Edaphochlamys</taxon>
    </lineage>
</organism>
<dbReference type="GO" id="GO:0004623">
    <property type="term" value="F:phospholipase A2 activity"/>
    <property type="evidence" value="ECO:0007669"/>
    <property type="project" value="TreeGrafter"/>
</dbReference>
<feature type="region of interest" description="Disordered" evidence="1">
    <location>
        <begin position="770"/>
        <end position="1034"/>
    </location>
</feature>
<keyword evidence="4" id="KW-1185">Reference proteome</keyword>
<feature type="region of interest" description="Disordered" evidence="1">
    <location>
        <begin position="615"/>
        <end position="649"/>
    </location>
</feature>
<feature type="compositionally biased region" description="Low complexity" evidence="1">
    <location>
        <begin position="959"/>
        <end position="968"/>
    </location>
</feature>
<feature type="compositionally biased region" description="Low complexity" evidence="1">
    <location>
        <begin position="987"/>
        <end position="1019"/>
    </location>
</feature>
<feature type="compositionally biased region" description="Low complexity" evidence="1">
    <location>
        <begin position="1077"/>
        <end position="1086"/>
    </location>
</feature>
<feature type="compositionally biased region" description="Gly residues" evidence="1">
    <location>
        <begin position="845"/>
        <end position="858"/>
    </location>
</feature>
<dbReference type="PANTHER" id="PTHR10728">
    <property type="entry name" value="CYTOSOLIC PHOSPHOLIPASE A2"/>
    <property type="match status" value="1"/>
</dbReference>
<dbReference type="PROSITE" id="PS51257">
    <property type="entry name" value="PROKAR_LIPOPROTEIN"/>
    <property type="match status" value="1"/>
</dbReference>
<gene>
    <name evidence="3" type="ORF">HYH03_002956</name>
</gene>
<proteinExistence type="predicted"/>
<comment type="caution">
    <text evidence="3">The sequence shown here is derived from an EMBL/GenBank/DDBJ whole genome shotgun (WGS) entry which is preliminary data.</text>
</comment>
<feature type="compositionally biased region" description="Pro residues" evidence="1">
    <location>
        <begin position="1206"/>
        <end position="1215"/>
    </location>
</feature>
<dbReference type="Gene3D" id="3.40.1090.10">
    <property type="entry name" value="Cytosolic phospholipase A2 catalytic domain"/>
    <property type="match status" value="1"/>
</dbReference>
<evidence type="ECO:0000313" key="4">
    <source>
        <dbReference type="Proteomes" id="UP000612055"/>
    </source>
</evidence>
<keyword evidence="2" id="KW-0732">Signal</keyword>
<dbReference type="SUPFAM" id="SSF103511">
    <property type="entry name" value="Chlorophyll a-b binding protein"/>
    <property type="match status" value="1"/>
</dbReference>
<dbReference type="GO" id="GO:0005829">
    <property type="term" value="C:cytosol"/>
    <property type="evidence" value="ECO:0007669"/>
    <property type="project" value="TreeGrafter"/>
</dbReference>
<evidence type="ECO:0000256" key="1">
    <source>
        <dbReference type="SAM" id="MobiDB-lite"/>
    </source>
</evidence>
<feature type="compositionally biased region" description="Low complexity" evidence="1">
    <location>
        <begin position="824"/>
        <end position="844"/>
    </location>
</feature>
<feature type="compositionally biased region" description="Low complexity" evidence="1">
    <location>
        <begin position="1155"/>
        <end position="1182"/>
    </location>
</feature>
<dbReference type="GO" id="GO:0046475">
    <property type="term" value="P:glycerophospholipid catabolic process"/>
    <property type="evidence" value="ECO:0007669"/>
    <property type="project" value="TreeGrafter"/>
</dbReference>
<feature type="chain" id="PRO_5032402700" description="PNPLA domain-containing protein" evidence="2">
    <location>
        <begin position="42"/>
        <end position="1515"/>
    </location>
</feature>
<name>A0A835YB49_9CHLO</name>
<feature type="compositionally biased region" description="Pro residues" evidence="1">
    <location>
        <begin position="1123"/>
        <end position="1139"/>
    </location>
</feature>
<dbReference type="EMBL" id="JAEHOE010000007">
    <property type="protein sequence ID" value="KAG2499381.1"/>
    <property type="molecule type" value="Genomic_DNA"/>
</dbReference>
<evidence type="ECO:0000313" key="3">
    <source>
        <dbReference type="EMBL" id="KAG2499381.1"/>
    </source>
</evidence>